<name>A0ACC1DKJ3_9NEOP</name>
<sequence>MAKDPLEEMLQFLKPETRIDLKHISLEHLVGLSGTDEGLQTLLSHEQILRSFINLTDDKVAEIAKNALLALVNITANVKGAELVIKQNYQDEINCVQKFIGYILDSEKKDADAVCMILSNITRHENILEQCLDVLFPHLNDLMNVFVNTTFNKKGSNLNYLSPLFSNLSCNSRVRKWLVEESPYIPLIKLLPFCNYEESVIRRGGALGTVRNLSFDTELHDFLLSNDLDLLTYLLKPIMGNEEYIDEEMDALPISLQYLPKEKKRESDVDIRKIILETLNKFCMKSSGREVLRENGVYYILREFHKWEKDPRNLLACENVVDILIQKEVEVGADDLSSVEVPDEMKEKFEKMDSDYINSLK</sequence>
<comment type="caution">
    <text evidence="1">The sequence shown here is derived from an EMBL/GenBank/DDBJ whole genome shotgun (WGS) entry which is preliminary data.</text>
</comment>
<proteinExistence type="predicted"/>
<organism evidence="1 2">
    <name type="scientific">Dendrolimus kikuchii</name>
    <dbReference type="NCBI Taxonomy" id="765133"/>
    <lineage>
        <taxon>Eukaryota</taxon>
        <taxon>Metazoa</taxon>
        <taxon>Ecdysozoa</taxon>
        <taxon>Arthropoda</taxon>
        <taxon>Hexapoda</taxon>
        <taxon>Insecta</taxon>
        <taxon>Pterygota</taxon>
        <taxon>Neoptera</taxon>
        <taxon>Endopterygota</taxon>
        <taxon>Lepidoptera</taxon>
        <taxon>Glossata</taxon>
        <taxon>Ditrysia</taxon>
        <taxon>Bombycoidea</taxon>
        <taxon>Lasiocampidae</taxon>
        <taxon>Dendrolimus</taxon>
    </lineage>
</organism>
<dbReference type="EMBL" id="CM034387">
    <property type="protein sequence ID" value="KAJ0184330.1"/>
    <property type="molecule type" value="Genomic_DNA"/>
</dbReference>
<evidence type="ECO:0000313" key="1">
    <source>
        <dbReference type="EMBL" id="KAJ0184330.1"/>
    </source>
</evidence>
<reference evidence="1 2" key="1">
    <citation type="journal article" date="2021" name="Front. Genet.">
        <title>Chromosome-Level Genome Assembly Reveals Significant Gene Expansion in the Toll and IMD Signaling Pathways of Dendrolimus kikuchii.</title>
        <authorList>
            <person name="Zhou J."/>
            <person name="Wu P."/>
            <person name="Xiong Z."/>
            <person name="Liu N."/>
            <person name="Zhao N."/>
            <person name="Ji M."/>
            <person name="Qiu Y."/>
            <person name="Yang B."/>
        </authorList>
    </citation>
    <scope>NUCLEOTIDE SEQUENCE [LARGE SCALE GENOMIC DNA]</scope>
    <source>
        <strain evidence="1">Ann1</strain>
    </source>
</reference>
<keyword evidence="2" id="KW-1185">Reference proteome</keyword>
<evidence type="ECO:0000313" key="2">
    <source>
        <dbReference type="Proteomes" id="UP000824533"/>
    </source>
</evidence>
<dbReference type="Proteomes" id="UP000824533">
    <property type="component" value="Linkage Group LG01"/>
</dbReference>
<accession>A0ACC1DKJ3</accession>
<gene>
    <name evidence="1" type="ORF">K1T71_000753</name>
</gene>
<protein>
    <submittedName>
        <fullName evidence="1">Uncharacterized protein</fullName>
    </submittedName>
</protein>